<comment type="similarity">
    <text evidence="1">Belongs to the heat shock protein 70 family.</text>
</comment>
<evidence type="ECO:0000256" key="4">
    <source>
        <dbReference type="SAM" id="MobiDB-lite"/>
    </source>
</evidence>
<dbReference type="GO" id="GO:0140662">
    <property type="term" value="F:ATP-dependent protein folding chaperone"/>
    <property type="evidence" value="ECO:0007669"/>
    <property type="project" value="InterPro"/>
</dbReference>
<evidence type="ECO:0000313" key="5">
    <source>
        <dbReference type="EMBL" id="CAK7354702.1"/>
    </source>
</evidence>
<name>A0AAV1SQT0_9ROSI</name>
<evidence type="ECO:0000256" key="1">
    <source>
        <dbReference type="ARBA" id="ARBA00007381"/>
    </source>
</evidence>
<reference evidence="5 6" key="1">
    <citation type="submission" date="2024-01" db="EMBL/GenBank/DDBJ databases">
        <authorList>
            <person name="Waweru B."/>
        </authorList>
    </citation>
    <scope>NUCLEOTIDE SEQUENCE [LARGE SCALE GENOMIC DNA]</scope>
</reference>
<comment type="caution">
    <text evidence="5">The sequence shown here is derived from an EMBL/GenBank/DDBJ whole genome shotgun (WGS) entry which is preliminary data.</text>
</comment>
<keyword evidence="6" id="KW-1185">Reference proteome</keyword>
<dbReference type="EMBL" id="CAWUPB010001195">
    <property type="protein sequence ID" value="CAK7354702.1"/>
    <property type="molecule type" value="Genomic_DNA"/>
</dbReference>
<keyword evidence="2" id="KW-0547">Nucleotide-binding</keyword>
<dbReference type="SUPFAM" id="SSF53067">
    <property type="entry name" value="Actin-like ATPase domain"/>
    <property type="match status" value="1"/>
</dbReference>
<dbReference type="GO" id="GO:0005524">
    <property type="term" value="F:ATP binding"/>
    <property type="evidence" value="ECO:0007669"/>
    <property type="project" value="UniProtKB-KW"/>
</dbReference>
<sequence>MRRWSKEGKKNVDDVEKNEGPLKERSRRTNEKVNYVEIDVTLDEMKETTEAFLGKKIEDDVVTLLAYFNNAQRQATKDA</sequence>
<dbReference type="FunFam" id="3.30.420.40:FF:000028">
    <property type="entry name" value="heat shock 70 kDa protein-like"/>
    <property type="match status" value="1"/>
</dbReference>
<dbReference type="Proteomes" id="UP001314170">
    <property type="component" value="Unassembled WGS sequence"/>
</dbReference>
<dbReference type="Pfam" id="PF00012">
    <property type="entry name" value="HSP70"/>
    <property type="match status" value="1"/>
</dbReference>
<protein>
    <submittedName>
        <fullName evidence="5">Uncharacterized protein</fullName>
    </submittedName>
</protein>
<keyword evidence="3" id="KW-0067">ATP-binding</keyword>
<dbReference type="InterPro" id="IPR043129">
    <property type="entry name" value="ATPase_NBD"/>
</dbReference>
<evidence type="ECO:0000313" key="6">
    <source>
        <dbReference type="Proteomes" id="UP001314170"/>
    </source>
</evidence>
<feature type="region of interest" description="Disordered" evidence="4">
    <location>
        <begin position="1"/>
        <end position="29"/>
    </location>
</feature>
<gene>
    <name evidence="5" type="ORF">DCAF_LOCUS25296</name>
</gene>
<dbReference type="AlphaFoldDB" id="A0AAV1SQT0"/>
<proteinExistence type="inferred from homology"/>
<dbReference type="InterPro" id="IPR013126">
    <property type="entry name" value="Hsp_70_fam"/>
</dbReference>
<accession>A0AAV1SQT0</accession>
<evidence type="ECO:0000256" key="2">
    <source>
        <dbReference type="ARBA" id="ARBA00022741"/>
    </source>
</evidence>
<organism evidence="5 6">
    <name type="scientific">Dovyalis caffra</name>
    <dbReference type="NCBI Taxonomy" id="77055"/>
    <lineage>
        <taxon>Eukaryota</taxon>
        <taxon>Viridiplantae</taxon>
        <taxon>Streptophyta</taxon>
        <taxon>Embryophyta</taxon>
        <taxon>Tracheophyta</taxon>
        <taxon>Spermatophyta</taxon>
        <taxon>Magnoliopsida</taxon>
        <taxon>eudicotyledons</taxon>
        <taxon>Gunneridae</taxon>
        <taxon>Pentapetalae</taxon>
        <taxon>rosids</taxon>
        <taxon>fabids</taxon>
        <taxon>Malpighiales</taxon>
        <taxon>Salicaceae</taxon>
        <taxon>Flacourtieae</taxon>
        <taxon>Dovyalis</taxon>
    </lineage>
</organism>
<evidence type="ECO:0000256" key="3">
    <source>
        <dbReference type="ARBA" id="ARBA00022840"/>
    </source>
</evidence>
<dbReference type="Gene3D" id="3.30.420.40">
    <property type="match status" value="1"/>
</dbReference>